<evidence type="ECO:0000256" key="4">
    <source>
        <dbReference type="ARBA" id="ARBA00022989"/>
    </source>
</evidence>
<feature type="transmembrane region" description="Helical" evidence="6">
    <location>
        <begin position="126"/>
        <end position="144"/>
    </location>
</feature>
<dbReference type="Proteomes" id="UP001082899">
    <property type="component" value="Unassembled WGS sequence"/>
</dbReference>
<accession>A0ABT3ZJ38</accession>
<dbReference type="RefSeq" id="WP_267846001.1">
    <property type="nucleotide sequence ID" value="NZ_JAPMXC010000001.1"/>
</dbReference>
<dbReference type="Pfam" id="PF00892">
    <property type="entry name" value="EamA"/>
    <property type="match status" value="1"/>
</dbReference>
<dbReference type="PANTHER" id="PTHR42920">
    <property type="entry name" value="OS03G0707200 PROTEIN-RELATED"/>
    <property type="match status" value="1"/>
</dbReference>
<keyword evidence="5 6" id="KW-0472">Membrane</keyword>
<evidence type="ECO:0000313" key="8">
    <source>
        <dbReference type="EMBL" id="MCY0386534.1"/>
    </source>
</evidence>
<evidence type="ECO:0000313" key="9">
    <source>
        <dbReference type="Proteomes" id="UP001082899"/>
    </source>
</evidence>
<dbReference type="InterPro" id="IPR051258">
    <property type="entry name" value="Diverse_Substrate_Transporter"/>
</dbReference>
<feature type="transmembrane region" description="Helical" evidence="6">
    <location>
        <begin position="74"/>
        <end position="93"/>
    </location>
</feature>
<keyword evidence="4 6" id="KW-1133">Transmembrane helix</keyword>
<sequence length="304" mass="31537">MKVSSRRDRPSAPHFLPMLCLVGSIVSLAIGTSLAKTLFPLIGAAGTTFLRVGFAAAIMLALQRPWRQPCDGRRARTIILYGALLGAMNLSFYQALRTIPFGIAVAIEFIGPLTLALLSSRRAIELVWVALAVAGIAVLLPIHTGMATASALDPQGIAFALGAGLCWMLYILVGQRLSGGHGGQAVAWGLVAAACCVAPFGAGHIGIALHDPRLLALALGVAILSGALPYSLDMAALRHLPRQTFGILLSLEPVVAALAAWILLGERLTVIQWAAITSVIVASAGSAVTANRAPRAAPPEATLP</sequence>
<keyword evidence="2" id="KW-1003">Cell membrane</keyword>
<feature type="transmembrane region" description="Helical" evidence="6">
    <location>
        <begin position="12"/>
        <end position="35"/>
    </location>
</feature>
<dbReference type="PANTHER" id="PTHR42920:SF5">
    <property type="entry name" value="EAMA DOMAIN-CONTAINING PROTEIN"/>
    <property type="match status" value="1"/>
</dbReference>
<keyword evidence="9" id="KW-1185">Reference proteome</keyword>
<proteinExistence type="predicted"/>
<dbReference type="SUPFAM" id="SSF103481">
    <property type="entry name" value="Multidrug resistance efflux transporter EmrE"/>
    <property type="match status" value="2"/>
</dbReference>
<evidence type="ECO:0000256" key="6">
    <source>
        <dbReference type="SAM" id="Phobius"/>
    </source>
</evidence>
<feature type="transmembrane region" description="Helical" evidence="6">
    <location>
        <begin position="99"/>
        <end position="119"/>
    </location>
</feature>
<dbReference type="EMBL" id="JAPMXC010000001">
    <property type="protein sequence ID" value="MCY0386534.1"/>
    <property type="molecule type" value="Genomic_DNA"/>
</dbReference>
<reference evidence="8" key="1">
    <citation type="submission" date="2022-11" db="EMBL/GenBank/DDBJ databases">
        <title>Robbsia betulipollinis sp. nov., isolated from pollen of birch (Betula pendula).</title>
        <authorList>
            <person name="Shi H."/>
            <person name="Ambika Manirajan B."/>
            <person name="Ratering S."/>
            <person name="Geissler-Plaum R."/>
            <person name="Schnell S."/>
        </authorList>
    </citation>
    <scope>NUCLEOTIDE SEQUENCE</scope>
    <source>
        <strain evidence="8">Bb-Pol-6</strain>
    </source>
</reference>
<name>A0ABT3ZJ38_9BURK</name>
<feature type="domain" description="EamA" evidence="7">
    <location>
        <begin position="156"/>
        <end position="284"/>
    </location>
</feature>
<feature type="transmembrane region" description="Helical" evidence="6">
    <location>
        <begin position="41"/>
        <end position="62"/>
    </location>
</feature>
<comment type="subcellular location">
    <subcellularLocation>
        <location evidence="1">Cell membrane</location>
        <topology evidence="1">Multi-pass membrane protein</topology>
    </subcellularLocation>
</comment>
<feature type="transmembrane region" description="Helical" evidence="6">
    <location>
        <begin position="214"/>
        <end position="232"/>
    </location>
</feature>
<feature type="transmembrane region" description="Helical" evidence="6">
    <location>
        <begin position="270"/>
        <end position="290"/>
    </location>
</feature>
<evidence type="ECO:0000256" key="1">
    <source>
        <dbReference type="ARBA" id="ARBA00004651"/>
    </source>
</evidence>
<feature type="transmembrane region" description="Helical" evidence="6">
    <location>
        <begin position="244"/>
        <end position="264"/>
    </location>
</feature>
<evidence type="ECO:0000256" key="5">
    <source>
        <dbReference type="ARBA" id="ARBA00023136"/>
    </source>
</evidence>
<evidence type="ECO:0000259" key="7">
    <source>
        <dbReference type="Pfam" id="PF00892"/>
    </source>
</evidence>
<feature type="transmembrane region" description="Helical" evidence="6">
    <location>
        <begin position="185"/>
        <end position="208"/>
    </location>
</feature>
<dbReference type="InterPro" id="IPR037185">
    <property type="entry name" value="EmrE-like"/>
</dbReference>
<feature type="transmembrane region" description="Helical" evidence="6">
    <location>
        <begin position="156"/>
        <end position="173"/>
    </location>
</feature>
<gene>
    <name evidence="8" type="ORF">OVY01_04635</name>
</gene>
<organism evidence="8 9">
    <name type="scientific">Robbsia betulipollinis</name>
    <dbReference type="NCBI Taxonomy" id="2981849"/>
    <lineage>
        <taxon>Bacteria</taxon>
        <taxon>Pseudomonadati</taxon>
        <taxon>Pseudomonadota</taxon>
        <taxon>Betaproteobacteria</taxon>
        <taxon>Burkholderiales</taxon>
        <taxon>Burkholderiaceae</taxon>
        <taxon>Robbsia</taxon>
    </lineage>
</organism>
<evidence type="ECO:0000256" key="3">
    <source>
        <dbReference type="ARBA" id="ARBA00022692"/>
    </source>
</evidence>
<evidence type="ECO:0000256" key="2">
    <source>
        <dbReference type="ARBA" id="ARBA00022475"/>
    </source>
</evidence>
<keyword evidence="3 6" id="KW-0812">Transmembrane</keyword>
<protein>
    <submittedName>
        <fullName evidence="8">DMT family transporter</fullName>
    </submittedName>
</protein>
<comment type="caution">
    <text evidence="8">The sequence shown here is derived from an EMBL/GenBank/DDBJ whole genome shotgun (WGS) entry which is preliminary data.</text>
</comment>
<dbReference type="InterPro" id="IPR000620">
    <property type="entry name" value="EamA_dom"/>
</dbReference>